<dbReference type="PANTHER" id="PTHR24020">
    <property type="entry name" value="COLLAGEN ALPHA"/>
    <property type="match status" value="1"/>
</dbReference>
<dbReference type="Ensembl" id="ENSLBET00000021055.1">
    <property type="protein sequence ID" value="ENSLBEP00000019982.1"/>
    <property type="gene ID" value="ENSLBEG00000015287.1"/>
</dbReference>
<evidence type="ECO:0000256" key="3">
    <source>
        <dbReference type="ARBA" id="ARBA00022729"/>
    </source>
</evidence>
<dbReference type="InterPro" id="IPR050525">
    <property type="entry name" value="ECM_Assembly_Org"/>
</dbReference>
<protein>
    <recommendedName>
        <fullName evidence="6">VWFA domain-containing protein</fullName>
    </recommendedName>
</protein>
<dbReference type="Pfam" id="PF00092">
    <property type="entry name" value="VWA"/>
    <property type="match status" value="2"/>
</dbReference>
<feature type="domain" description="VWFA" evidence="6">
    <location>
        <begin position="19"/>
        <end position="187"/>
    </location>
</feature>
<evidence type="ECO:0000313" key="8">
    <source>
        <dbReference type="Proteomes" id="UP000261660"/>
    </source>
</evidence>
<keyword evidence="3" id="KW-0732">Signal</keyword>
<dbReference type="PROSITE" id="PS50234">
    <property type="entry name" value="VWFA"/>
    <property type="match status" value="2"/>
</dbReference>
<dbReference type="SMART" id="SM00327">
    <property type="entry name" value="VWA"/>
    <property type="match status" value="2"/>
</dbReference>
<evidence type="ECO:0000256" key="2">
    <source>
        <dbReference type="ARBA" id="ARBA00022525"/>
    </source>
</evidence>
<dbReference type="PANTHER" id="PTHR24020:SF86">
    <property type="entry name" value="COLLAGEN, TYPE VI, ALPHA 4"/>
    <property type="match status" value="1"/>
</dbReference>
<keyword evidence="8" id="KW-1185">Reference proteome</keyword>
<proteinExistence type="predicted"/>
<dbReference type="GO" id="GO:0005576">
    <property type="term" value="C:extracellular region"/>
    <property type="evidence" value="ECO:0007669"/>
    <property type="project" value="UniProtKB-SubCell"/>
</dbReference>
<dbReference type="Proteomes" id="UP000261660">
    <property type="component" value="Unplaced"/>
</dbReference>
<name>A0A3Q3FK60_9LABR</name>
<sequence>MTLLISPFPTDCKAAKLADIVFIIDESGSIGTPNFQLVRAFLHSIVSGLDVGPKRVRVGIMSFADRPSFDLTAHSDTKALEDAVLKIQQKGGGTETGRALNFMGPYFERAEASRGHKVSEYLIVITDGKSSDEVKIPAEKLRAQGVKVYAIGVKNADQEELREISGDPARMFFVNNFDALKPIKDNIVTDICSPGGKKTALKFKMCVSLSAGDSEAGVIEMIDEAVKATSSTKQRSLTTNPSDQSVSSQIFCLSCKDQPGDLIFLIDSSGSIEYDDYQKMKDFMKSVIGKSIIGQNDVHVGVMQFSDRQTMEFPLNSFYSQDEMLQAIGDMIQFGGGTLTGEAITAVSQYFDVARGGRPNLKQRLVVITDGEAQDEVEGPAASLRANGVLVYAIGVVNANTTQLLEISGTPDRMYSERDFDALKDLESEVALELCEPDRGESGLRL</sequence>
<evidence type="ECO:0000259" key="6">
    <source>
        <dbReference type="PROSITE" id="PS50234"/>
    </source>
</evidence>
<dbReference type="InterPro" id="IPR036465">
    <property type="entry name" value="vWFA_dom_sf"/>
</dbReference>
<dbReference type="Gene3D" id="3.40.50.410">
    <property type="entry name" value="von Willebrand factor, type A domain"/>
    <property type="match status" value="2"/>
</dbReference>
<dbReference type="SUPFAM" id="SSF53300">
    <property type="entry name" value="vWA-like"/>
    <property type="match status" value="2"/>
</dbReference>
<dbReference type="FunFam" id="3.40.50.410:FF:000004">
    <property type="entry name" value="collagen alpha-6(VI) chain"/>
    <property type="match status" value="2"/>
</dbReference>
<comment type="subcellular location">
    <subcellularLocation>
        <location evidence="1">Secreted</location>
    </subcellularLocation>
</comment>
<evidence type="ECO:0000256" key="5">
    <source>
        <dbReference type="ARBA" id="ARBA00023180"/>
    </source>
</evidence>
<evidence type="ECO:0000256" key="4">
    <source>
        <dbReference type="ARBA" id="ARBA00022737"/>
    </source>
</evidence>
<evidence type="ECO:0000256" key="1">
    <source>
        <dbReference type="ARBA" id="ARBA00004613"/>
    </source>
</evidence>
<keyword evidence="2" id="KW-0964">Secreted</keyword>
<dbReference type="CDD" id="cd01472">
    <property type="entry name" value="vWA_collagen"/>
    <property type="match status" value="1"/>
</dbReference>
<dbReference type="PRINTS" id="PR00453">
    <property type="entry name" value="VWFADOMAIN"/>
</dbReference>
<reference evidence="7" key="2">
    <citation type="submission" date="2025-09" db="UniProtKB">
        <authorList>
            <consortium name="Ensembl"/>
        </authorList>
    </citation>
    <scope>IDENTIFICATION</scope>
</reference>
<dbReference type="GeneTree" id="ENSGT00940000155619"/>
<keyword evidence="4" id="KW-0677">Repeat</keyword>
<dbReference type="AlphaFoldDB" id="A0A3Q3FK60"/>
<keyword evidence="5" id="KW-0325">Glycoprotein</keyword>
<accession>A0A3Q3FK60</accession>
<organism evidence="7 8">
    <name type="scientific">Labrus bergylta</name>
    <name type="common">ballan wrasse</name>
    <dbReference type="NCBI Taxonomy" id="56723"/>
    <lineage>
        <taxon>Eukaryota</taxon>
        <taxon>Metazoa</taxon>
        <taxon>Chordata</taxon>
        <taxon>Craniata</taxon>
        <taxon>Vertebrata</taxon>
        <taxon>Euteleostomi</taxon>
        <taxon>Actinopterygii</taxon>
        <taxon>Neopterygii</taxon>
        <taxon>Teleostei</taxon>
        <taxon>Neoteleostei</taxon>
        <taxon>Acanthomorphata</taxon>
        <taxon>Eupercaria</taxon>
        <taxon>Labriformes</taxon>
        <taxon>Labridae</taxon>
        <taxon>Labrus</taxon>
    </lineage>
</organism>
<evidence type="ECO:0000313" key="7">
    <source>
        <dbReference type="Ensembl" id="ENSLBEP00000019982.1"/>
    </source>
</evidence>
<dbReference type="InterPro" id="IPR002035">
    <property type="entry name" value="VWF_A"/>
</dbReference>
<reference evidence="7" key="1">
    <citation type="submission" date="2025-08" db="UniProtKB">
        <authorList>
            <consortium name="Ensembl"/>
        </authorList>
    </citation>
    <scope>IDENTIFICATION</scope>
</reference>
<feature type="domain" description="VWFA" evidence="6">
    <location>
        <begin position="261"/>
        <end position="430"/>
    </location>
</feature>